<gene>
    <name evidence="1" type="ORF">ES332_A07G179600v1</name>
</gene>
<proteinExistence type="predicted"/>
<keyword evidence="2" id="KW-1185">Reference proteome</keyword>
<organism evidence="1 2">
    <name type="scientific">Gossypium tomentosum</name>
    <name type="common">Hawaiian cotton</name>
    <name type="synonym">Gossypium sandvicense</name>
    <dbReference type="NCBI Taxonomy" id="34277"/>
    <lineage>
        <taxon>Eukaryota</taxon>
        <taxon>Viridiplantae</taxon>
        <taxon>Streptophyta</taxon>
        <taxon>Embryophyta</taxon>
        <taxon>Tracheophyta</taxon>
        <taxon>Spermatophyta</taxon>
        <taxon>Magnoliopsida</taxon>
        <taxon>eudicotyledons</taxon>
        <taxon>Gunneridae</taxon>
        <taxon>Pentapetalae</taxon>
        <taxon>rosids</taxon>
        <taxon>malvids</taxon>
        <taxon>Malvales</taxon>
        <taxon>Malvaceae</taxon>
        <taxon>Malvoideae</taxon>
        <taxon>Gossypium</taxon>
    </lineage>
</organism>
<name>A0A5D2PWV1_GOSTO</name>
<accession>A0A5D2PWV1</accession>
<sequence length="85" mass="9729">MRLTSPSPMYRGIFATFLAGSRQVSGKVLKQHQGRRLQQLLLKRQIVMEQDEGVYRKSRNGEWVNAKDISMCISCCFHCSHGLCL</sequence>
<reference evidence="1 2" key="1">
    <citation type="submission" date="2019-07" db="EMBL/GenBank/DDBJ databases">
        <title>WGS assembly of Gossypium tomentosum.</title>
        <authorList>
            <person name="Chen Z.J."/>
            <person name="Sreedasyam A."/>
            <person name="Ando A."/>
            <person name="Song Q."/>
            <person name="De L."/>
            <person name="Hulse-Kemp A."/>
            <person name="Ding M."/>
            <person name="Ye W."/>
            <person name="Kirkbride R."/>
            <person name="Jenkins J."/>
            <person name="Plott C."/>
            <person name="Lovell J."/>
            <person name="Lin Y.-M."/>
            <person name="Vaughn R."/>
            <person name="Liu B."/>
            <person name="Li W."/>
            <person name="Simpson S."/>
            <person name="Scheffler B."/>
            <person name="Saski C."/>
            <person name="Grover C."/>
            <person name="Hu G."/>
            <person name="Conover J."/>
            <person name="Carlson J."/>
            <person name="Shu S."/>
            <person name="Boston L."/>
            <person name="Williams M."/>
            <person name="Peterson D."/>
            <person name="Mcgee K."/>
            <person name="Jones D."/>
            <person name="Wendel J."/>
            <person name="Stelly D."/>
            <person name="Grimwood J."/>
            <person name="Schmutz J."/>
        </authorList>
    </citation>
    <scope>NUCLEOTIDE SEQUENCE [LARGE SCALE GENOMIC DNA]</scope>
    <source>
        <strain evidence="1">7179.01</strain>
    </source>
</reference>
<evidence type="ECO:0000313" key="1">
    <source>
        <dbReference type="EMBL" id="TYI19654.1"/>
    </source>
</evidence>
<protein>
    <submittedName>
        <fullName evidence="1">Uncharacterized protein</fullName>
    </submittedName>
</protein>
<evidence type="ECO:0000313" key="2">
    <source>
        <dbReference type="Proteomes" id="UP000322667"/>
    </source>
</evidence>
<dbReference type="EMBL" id="CM017616">
    <property type="protein sequence ID" value="TYI19654.1"/>
    <property type="molecule type" value="Genomic_DNA"/>
</dbReference>
<dbReference type="AlphaFoldDB" id="A0A5D2PWV1"/>
<dbReference type="Proteomes" id="UP000322667">
    <property type="component" value="Chromosome A07"/>
</dbReference>